<organism evidence="1 2">
    <name type="scientific">Claviceps pusilla</name>
    <dbReference type="NCBI Taxonomy" id="123648"/>
    <lineage>
        <taxon>Eukaryota</taxon>
        <taxon>Fungi</taxon>
        <taxon>Dikarya</taxon>
        <taxon>Ascomycota</taxon>
        <taxon>Pezizomycotina</taxon>
        <taxon>Sordariomycetes</taxon>
        <taxon>Hypocreomycetidae</taxon>
        <taxon>Hypocreales</taxon>
        <taxon>Clavicipitaceae</taxon>
        <taxon>Claviceps</taxon>
    </lineage>
</organism>
<dbReference type="EMBL" id="SRPW01000002">
    <property type="protein sequence ID" value="KAG6018476.1"/>
    <property type="molecule type" value="Genomic_DNA"/>
</dbReference>
<sequence>MFAIRTVRWPARFLVSSIGGGCVCGYVTILRSPTVQLDARPAIGRSEDLCFRPNRSPHLKKDNISQISSGSVAGIPGRLPNWACHNGALPNIVYYWKCDRHFPLCENLRHPSQRPGKMIRISAGHLLTMCKICLRYIPNFPRLLRLEKLPRAPAIYEAGMENPWFTLTFMLTYTLGAFTRL</sequence>
<dbReference type="Proteomes" id="UP000748025">
    <property type="component" value="Unassembled WGS sequence"/>
</dbReference>
<evidence type="ECO:0000313" key="1">
    <source>
        <dbReference type="EMBL" id="KAG6018476.1"/>
    </source>
</evidence>
<dbReference type="AlphaFoldDB" id="A0A9P7NJ77"/>
<reference evidence="1" key="1">
    <citation type="journal article" date="2020" name="bioRxiv">
        <title>Whole genome comparisons of ergot fungi reveals the divergence and evolution of species within the genus Claviceps are the result of varying mechanisms driving genome evolution and host range expansion.</title>
        <authorList>
            <person name="Wyka S.A."/>
            <person name="Mondo S.J."/>
            <person name="Liu M."/>
            <person name="Dettman J."/>
            <person name="Nalam V."/>
            <person name="Broders K.D."/>
        </authorList>
    </citation>
    <scope>NUCLEOTIDE SEQUENCE</scope>
    <source>
        <strain evidence="1">CCC 602</strain>
    </source>
</reference>
<name>A0A9P7NJ77_9HYPO</name>
<accession>A0A9P7NJ77</accession>
<gene>
    <name evidence="1" type="ORF">E4U43_002752</name>
</gene>
<proteinExistence type="predicted"/>
<dbReference type="OrthoDB" id="4948971at2759"/>
<keyword evidence="2" id="KW-1185">Reference proteome</keyword>
<comment type="caution">
    <text evidence="1">The sequence shown here is derived from an EMBL/GenBank/DDBJ whole genome shotgun (WGS) entry which is preliminary data.</text>
</comment>
<protein>
    <submittedName>
        <fullName evidence="1">Uncharacterized protein</fullName>
    </submittedName>
</protein>
<evidence type="ECO:0000313" key="2">
    <source>
        <dbReference type="Proteomes" id="UP000748025"/>
    </source>
</evidence>